<evidence type="ECO:0000256" key="1">
    <source>
        <dbReference type="SAM" id="MobiDB-lite"/>
    </source>
</evidence>
<feature type="region of interest" description="Disordered" evidence="1">
    <location>
        <begin position="318"/>
        <end position="378"/>
    </location>
</feature>
<comment type="caution">
    <text evidence="2">The sequence shown here is derived from an EMBL/GenBank/DDBJ whole genome shotgun (WGS) entry which is preliminary data.</text>
</comment>
<keyword evidence="3" id="KW-1185">Reference proteome</keyword>
<proteinExistence type="predicted"/>
<gene>
    <name evidence="2" type="ORF">M406DRAFT_331931</name>
</gene>
<dbReference type="OrthoDB" id="20872at2759"/>
<name>A0A9P4XZJ4_CRYP1</name>
<accession>A0A9P4XZJ4</accession>
<protein>
    <recommendedName>
        <fullName evidence="4">C2H2-type domain-containing protein</fullName>
    </recommendedName>
</protein>
<dbReference type="AlphaFoldDB" id="A0A9P4XZJ4"/>
<dbReference type="Proteomes" id="UP000803844">
    <property type="component" value="Unassembled WGS sequence"/>
</dbReference>
<feature type="region of interest" description="Disordered" evidence="1">
    <location>
        <begin position="255"/>
        <end position="274"/>
    </location>
</feature>
<evidence type="ECO:0000313" key="3">
    <source>
        <dbReference type="Proteomes" id="UP000803844"/>
    </source>
</evidence>
<dbReference type="PANTHER" id="PTHR35391:SF7">
    <property type="entry name" value="C2H2-TYPE DOMAIN-CONTAINING PROTEIN"/>
    <property type="match status" value="1"/>
</dbReference>
<organism evidence="2 3">
    <name type="scientific">Cryphonectria parasitica (strain ATCC 38755 / EP155)</name>
    <dbReference type="NCBI Taxonomy" id="660469"/>
    <lineage>
        <taxon>Eukaryota</taxon>
        <taxon>Fungi</taxon>
        <taxon>Dikarya</taxon>
        <taxon>Ascomycota</taxon>
        <taxon>Pezizomycotina</taxon>
        <taxon>Sordariomycetes</taxon>
        <taxon>Sordariomycetidae</taxon>
        <taxon>Diaporthales</taxon>
        <taxon>Cryphonectriaceae</taxon>
        <taxon>Cryphonectria-Endothia species complex</taxon>
        <taxon>Cryphonectria</taxon>
    </lineage>
</organism>
<sequence>MSDTDEHADRTHIVSDLMPFICIITPCKEPRDMYRTMETWMSHMMKNHAQDLWTCVHRDHTSDMGFSSEPEFRQHMLKMHKEEVAEEDIDEVVQECHTRISPFNSIQKCPICGDTSFGDNQDVQGHIASHLVWFSQISVSGHIIPESFNLEHDLKAHESRSTLFVVPNSDNSAEIASILEANADEDTEEVFQAEELSGDISGPAPDLGPHDTQTWKEVTAKTLHSDYNLADDNVIQTLFSAQKPDLQMEPIEEDSTMVGPAETTTPTKSAVSMAPRPEAEITWDAAPVWDPYAQKYYWEGVRLEGRKRVRKYARLSTNFDANGNPLPDMRPPSMGASGVSSIPTVQDQSDVRPRKAPHLMGDQASKEYSDLDYQSQVE</sequence>
<dbReference type="GeneID" id="63837814"/>
<feature type="compositionally biased region" description="Polar residues" evidence="1">
    <location>
        <begin position="338"/>
        <end position="348"/>
    </location>
</feature>
<dbReference type="RefSeq" id="XP_040774371.1">
    <property type="nucleotide sequence ID" value="XM_040920685.1"/>
</dbReference>
<evidence type="ECO:0008006" key="4">
    <source>
        <dbReference type="Google" id="ProtNLM"/>
    </source>
</evidence>
<evidence type="ECO:0000313" key="2">
    <source>
        <dbReference type="EMBL" id="KAF3763410.1"/>
    </source>
</evidence>
<dbReference type="PANTHER" id="PTHR35391">
    <property type="entry name" value="C2H2-TYPE DOMAIN-CONTAINING PROTEIN-RELATED"/>
    <property type="match status" value="1"/>
</dbReference>
<dbReference type="EMBL" id="MU032349">
    <property type="protein sequence ID" value="KAF3763410.1"/>
    <property type="molecule type" value="Genomic_DNA"/>
</dbReference>
<reference evidence="2" key="1">
    <citation type="journal article" date="2020" name="Phytopathology">
        <title>Genome sequence of the chestnut blight fungus Cryphonectria parasitica EP155: A fundamental resource for an archetypical invasive plant pathogen.</title>
        <authorList>
            <person name="Crouch J.A."/>
            <person name="Dawe A."/>
            <person name="Aerts A."/>
            <person name="Barry K."/>
            <person name="Churchill A.C.L."/>
            <person name="Grimwood J."/>
            <person name="Hillman B."/>
            <person name="Milgroom M.G."/>
            <person name="Pangilinan J."/>
            <person name="Smith M."/>
            <person name="Salamov A."/>
            <person name="Schmutz J."/>
            <person name="Yadav J."/>
            <person name="Grigoriev I.V."/>
            <person name="Nuss D."/>
        </authorList>
    </citation>
    <scope>NUCLEOTIDE SEQUENCE</scope>
    <source>
        <strain evidence="2">EP155</strain>
    </source>
</reference>